<name>A0AAN7SMQ7_9EURO</name>
<feature type="domain" description="Conserved oligomeric Golgi complex subunit 5 N-terminal" evidence="6">
    <location>
        <begin position="16"/>
        <end position="156"/>
    </location>
</feature>
<dbReference type="PANTHER" id="PTHR13228:SF3">
    <property type="entry name" value="CONSERVED OLIGOMERIC GOLGI COMPLEX SUBUNIT 5"/>
    <property type="match status" value="1"/>
</dbReference>
<evidence type="ECO:0000259" key="7">
    <source>
        <dbReference type="Pfam" id="PF20649"/>
    </source>
</evidence>
<gene>
    <name evidence="8" type="primary">COG5</name>
    <name evidence="8" type="ORF">LTR05_008706</name>
</gene>
<evidence type="ECO:0000259" key="6">
    <source>
        <dbReference type="Pfam" id="PF10392"/>
    </source>
</evidence>
<evidence type="ECO:0000256" key="1">
    <source>
        <dbReference type="ARBA" id="ARBA00004395"/>
    </source>
</evidence>
<evidence type="ECO:0000313" key="9">
    <source>
        <dbReference type="Proteomes" id="UP001309876"/>
    </source>
</evidence>
<accession>A0AAN7SMQ7</accession>
<dbReference type="GO" id="GO:0006891">
    <property type="term" value="P:intra-Golgi vesicle-mediated transport"/>
    <property type="evidence" value="ECO:0007669"/>
    <property type="project" value="InterPro"/>
</dbReference>
<sequence length="478" mass="52722">MTATLPSTLSTYISIEKLTDPSFNPYTYANNLVKSVNTSSATGQPTTGPDSLVDLTTPLQKSLFDLQEIDTSIHALTSRSALDIIEYTQTQNATAQRILERVEEERSRLVSDFERLRTEVLGKYERAEKARIGAERSLVLVKLTKNVQKIVNLARQFESIVTEGGLGTGKEQHKELVRASNTLLEFKDFMSRPGTDSPELGKINMVRQVRGRVFEDGEARLLDWARRVVREFSASSLISTSMPTSALGPVASTYKEAEEARARFTSAVHVLYLLSPAPRLEGGRKMKREEFEAEYLLRALQGYLQSSVTSSVGGISKGLAQLPLLDKALLEEKTSGKTRKAQSKEMDDESDLYDGLDELELVDEDDAVGEQTRTATLLDSLLSSLDTPALASYFWRSLASSLTTKVQEIMNRGGVSARTLKSNKEVVRTELRECVLRGSKMPSALMDGHVGGGKEEVVGNWEREAAVMVGSVMGPLNR</sequence>
<dbReference type="GO" id="GO:0017119">
    <property type="term" value="C:Golgi transport complex"/>
    <property type="evidence" value="ECO:0007669"/>
    <property type="project" value="InterPro"/>
</dbReference>
<dbReference type="PANTHER" id="PTHR13228">
    <property type="entry name" value="CONSERVED OLIGOMERIC GOLGI COMPLEX COMPONENT 5"/>
    <property type="match status" value="1"/>
</dbReference>
<dbReference type="InterPro" id="IPR048485">
    <property type="entry name" value="COG5_helical"/>
</dbReference>
<evidence type="ECO:0000313" key="8">
    <source>
        <dbReference type="EMBL" id="KAK5080258.1"/>
    </source>
</evidence>
<dbReference type="EMBL" id="JAVRRJ010000017">
    <property type="protein sequence ID" value="KAK5080258.1"/>
    <property type="molecule type" value="Genomic_DNA"/>
</dbReference>
<dbReference type="InterPro" id="IPR019465">
    <property type="entry name" value="Cog5"/>
</dbReference>
<evidence type="ECO:0000256" key="5">
    <source>
        <dbReference type="SAM" id="Coils"/>
    </source>
</evidence>
<comment type="subcellular location">
    <subcellularLocation>
        <location evidence="1">Golgi apparatus membrane</location>
        <topology evidence="1">Peripheral membrane protein</topology>
    </subcellularLocation>
</comment>
<reference evidence="8 9" key="1">
    <citation type="submission" date="2023-08" db="EMBL/GenBank/DDBJ databases">
        <title>Black Yeasts Isolated from many extreme environments.</title>
        <authorList>
            <person name="Coleine C."/>
            <person name="Stajich J.E."/>
            <person name="Selbmann L."/>
        </authorList>
    </citation>
    <scope>NUCLEOTIDE SEQUENCE [LARGE SCALE GENOMIC DNA]</scope>
    <source>
        <strain evidence="8 9">CCFEE 5910</strain>
    </source>
</reference>
<protein>
    <recommendedName>
        <fullName evidence="2">Conserved oligomeric Golgi complex subunit 5</fullName>
    </recommendedName>
</protein>
<keyword evidence="4" id="KW-0472">Membrane</keyword>
<keyword evidence="3" id="KW-0333">Golgi apparatus</keyword>
<dbReference type="Pfam" id="PF10392">
    <property type="entry name" value="COG5_N"/>
    <property type="match status" value="1"/>
</dbReference>
<keyword evidence="5" id="KW-0175">Coiled coil</keyword>
<feature type="domain" description="Conserved oligomeric Golgi complex subunit 5 helical" evidence="7">
    <location>
        <begin position="375"/>
        <end position="426"/>
    </location>
</feature>
<proteinExistence type="predicted"/>
<dbReference type="InterPro" id="IPR049176">
    <property type="entry name" value="COG5_N"/>
</dbReference>
<feature type="coiled-coil region" evidence="5">
    <location>
        <begin position="85"/>
        <end position="119"/>
    </location>
</feature>
<evidence type="ECO:0000256" key="4">
    <source>
        <dbReference type="ARBA" id="ARBA00023136"/>
    </source>
</evidence>
<dbReference type="Pfam" id="PF20649">
    <property type="entry name" value="COG5_C"/>
    <property type="match status" value="1"/>
</dbReference>
<dbReference type="AlphaFoldDB" id="A0AAN7SMQ7"/>
<keyword evidence="9" id="KW-1185">Reference proteome</keyword>
<dbReference type="Proteomes" id="UP001309876">
    <property type="component" value="Unassembled WGS sequence"/>
</dbReference>
<comment type="caution">
    <text evidence="8">The sequence shown here is derived from an EMBL/GenBank/DDBJ whole genome shotgun (WGS) entry which is preliminary data.</text>
</comment>
<evidence type="ECO:0000256" key="2">
    <source>
        <dbReference type="ARBA" id="ARBA00020974"/>
    </source>
</evidence>
<organism evidence="8 9">
    <name type="scientific">Lithohypha guttulata</name>
    <dbReference type="NCBI Taxonomy" id="1690604"/>
    <lineage>
        <taxon>Eukaryota</taxon>
        <taxon>Fungi</taxon>
        <taxon>Dikarya</taxon>
        <taxon>Ascomycota</taxon>
        <taxon>Pezizomycotina</taxon>
        <taxon>Eurotiomycetes</taxon>
        <taxon>Chaetothyriomycetidae</taxon>
        <taxon>Chaetothyriales</taxon>
        <taxon>Trichomeriaceae</taxon>
        <taxon>Lithohypha</taxon>
    </lineage>
</organism>
<evidence type="ECO:0000256" key="3">
    <source>
        <dbReference type="ARBA" id="ARBA00023034"/>
    </source>
</evidence>
<dbReference type="GO" id="GO:0000139">
    <property type="term" value="C:Golgi membrane"/>
    <property type="evidence" value="ECO:0007669"/>
    <property type="project" value="UniProtKB-SubCell"/>
</dbReference>